<evidence type="ECO:0000256" key="1">
    <source>
        <dbReference type="SAM" id="Phobius"/>
    </source>
</evidence>
<protein>
    <submittedName>
        <fullName evidence="2">Uncharacterized protein</fullName>
    </submittedName>
</protein>
<reference evidence="2 3" key="1">
    <citation type="submission" date="2013-11" db="EMBL/GenBank/DDBJ databases">
        <title>Comparative genomics of Ignicoccus.</title>
        <authorList>
            <person name="Podar M."/>
        </authorList>
    </citation>
    <scope>NUCLEOTIDE SEQUENCE [LARGE SCALE GENOMIC DNA]</scope>
    <source>
        <strain evidence="2 3">DSM 13165</strain>
    </source>
</reference>
<keyword evidence="1" id="KW-1133">Transmembrane helix</keyword>
<keyword evidence="1" id="KW-0472">Membrane</keyword>
<dbReference type="GeneID" id="43131599"/>
<evidence type="ECO:0000313" key="3">
    <source>
        <dbReference type="Proteomes" id="UP000060778"/>
    </source>
</evidence>
<feature type="transmembrane region" description="Helical" evidence="1">
    <location>
        <begin position="17"/>
        <end position="40"/>
    </location>
</feature>
<dbReference type="Proteomes" id="UP000060778">
    <property type="component" value="Chromosome"/>
</dbReference>
<dbReference type="KEGG" id="iis:EYM_01310"/>
<dbReference type="EMBL" id="CP006867">
    <property type="protein sequence ID" value="ALU12199.1"/>
    <property type="molecule type" value="Genomic_DNA"/>
</dbReference>
<proteinExistence type="predicted"/>
<sequence>MDGNTTVITVCASNERMFIAMAISVSIATVVGIYVGTLLCKRLKNKAGS</sequence>
<keyword evidence="3" id="KW-1185">Reference proteome</keyword>
<dbReference type="AlphaFoldDB" id="A0A0U3FQN4"/>
<dbReference type="STRING" id="940295.EYM_01310"/>
<dbReference type="RefSeq" id="WP_157058711.1">
    <property type="nucleotide sequence ID" value="NZ_CP006867.1"/>
</dbReference>
<organism evidence="2 3">
    <name type="scientific">Ignicoccus islandicus DSM 13165</name>
    <dbReference type="NCBI Taxonomy" id="940295"/>
    <lineage>
        <taxon>Archaea</taxon>
        <taxon>Thermoproteota</taxon>
        <taxon>Thermoprotei</taxon>
        <taxon>Desulfurococcales</taxon>
        <taxon>Desulfurococcaceae</taxon>
        <taxon>Ignicoccus</taxon>
    </lineage>
</organism>
<name>A0A0U3FQN4_9CREN</name>
<keyword evidence="1" id="KW-0812">Transmembrane</keyword>
<evidence type="ECO:0000313" key="2">
    <source>
        <dbReference type="EMBL" id="ALU12199.1"/>
    </source>
</evidence>
<accession>A0A0U3FQN4</accession>
<gene>
    <name evidence="2" type="ORF">EYM_01310</name>
</gene>